<dbReference type="EMBL" id="CAJZBQ010000010">
    <property type="protein sequence ID" value="CAG9313109.1"/>
    <property type="molecule type" value="Genomic_DNA"/>
</dbReference>
<reference evidence="1" key="1">
    <citation type="submission" date="2021-09" db="EMBL/GenBank/DDBJ databases">
        <authorList>
            <consortium name="AG Swart"/>
            <person name="Singh M."/>
            <person name="Singh A."/>
            <person name="Seah K."/>
            <person name="Emmerich C."/>
        </authorList>
    </citation>
    <scope>NUCLEOTIDE SEQUENCE</scope>
    <source>
        <strain evidence="1">ATCC30299</strain>
    </source>
</reference>
<evidence type="ECO:0000313" key="2">
    <source>
        <dbReference type="Proteomes" id="UP001162131"/>
    </source>
</evidence>
<dbReference type="Gene3D" id="1.10.1200.10">
    <property type="entry name" value="ACP-like"/>
    <property type="match status" value="1"/>
</dbReference>
<dbReference type="Proteomes" id="UP001162131">
    <property type="component" value="Unassembled WGS sequence"/>
</dbReference>
<protein>
    <recommendedName>
        <fullName evidence="3">Acyl carrier protein</fullName>
    </recommendedName>
</protein>
<organism evidence="1 2">
    <name type="scientific">Blepharisma stoltei</name>
    <dbReference type="NCBI Taxonomy" id="1481888"/>
    <lineage>
        <taxon>Eukaryota</taxon>
        <taxon>Sar</taxon>
        <taxon>Alveolata</taxon>
        <taxon>Ciliophora</taxon>
        <taxon>Postciliodesmatophora</taxon>
        <taxon>Heterotrichea</taxon>
        <taxon>Heterotrichida</taxon>
        <taxon>Blepharismidae</taxon>
        <taxon>Blepharisma</taxon>
    </lineage>
</organism>
<proteinExistence type="predicted"/>
<evidence type="ECO:0000313" key="1">
    <source>
        <dbReference type="EMBL" id="CAG9313109.1"/>
    </source>
</evidence>
<dbReference type="AlphaFoldDB" id="A0AAU9IPK5"/>
<dbReference type="InterPro" id="IPR036736">
    <property type="entry name" value="ACP-like_sf"/>
</dbReference>
<comment type="caution">
    <text evidence="1">The sequence shown here is derived from an EMBL/GenBank/DDBJ whole genome shotgun (WGS) entry which is preliminary data.</text>
</comment>
<sequence>MLGFRLFRSFVTKEELFPMIKNILIEKNQVPESQITLNSTFSELGLTEFEGADVVMSLCVRSKFRVDPSYASEIAGIKSISQLQEFAEKFIPK</sequence>
<accession>A0AAU9IPK5</accession>
<keyword evidence="2" id="KW-1185">Reference proteome</keyword>
<name>A0AAU9IPK5_9CILI</name>
<gene>
    <name evidence="1" type="ORF">BSTOLATCC_MIC8388</name>
</gene>
<evidence type="ECO:0008006" key="3">
    <source>
        <dbReference type="Google" id="ProtNLM"/>
    </source>
</evidence>